<dbReference type="EMBL" id="JAODUO010000214">
    <property type="protein sequence ID" value="KAK2186056.1"/>
    <property type="molecule type" value="Genomic_DNA"/>
</dbReference>
<sequence>MKNSKLKLNADKTEFLFIGTSTQHAKTRWFFPPIHILNQSITPAASVLNLGVTFLENFNFKQHIQLSKTCRCCFFPYPRSSPYSPVYITFRVQN</sequence>
<evidence type="ECO:0000313" key="2">
    <source>
        <dbReference type="Proteomes" id="UP001209878"/>
    </source>
</evidence>
<dbReference type="AlphaFoldDB" id="A0AAD9P131"/>
<reference evidence="1" key="1">
    <citation type="journal article" date="2023" name="Mol. Biol. Evol.">
        <title>Third-Generation Sequencing Reveals the Adaptive Role of the Epigenome in Three Deep-Sea Polychaetes.</title>
        <authorList>
            <person name="Perez M."/>
            <person name="Aroh O."/>
            <person name="Sun Y."/>
            <person name="Lan Y."/>
            <person name="Juniper S.K."/>
            <person name="Young C.R."/>
            <person name="Angers B."/>
            <person name="Qian P.Y."/>
        </authorList>
    </citation>
    <scope>NUCLEOTIDE SEQUENCE</scope>
    <source>
        <strain evidence="1">R07B-5</strain>
    </source>
</reference>
<keyword evidence="2" id="KW-1185">Reference proteome</keyword>
<accession>A0AAD9P131</accession>
<dbReference type="Proteomes" id="UP001209878">
    <property type="component" value="Unassembled WGS sequence"/>
</dbReference>
<organism evidence="1 2">
    <name type="scientific">Ridgeia piscesae</name>
    <name type="common">Tubeworm</name>
    <dbReference type="NCBI Taxonomy" id="27915"/>
    <lineage>
        <taxon>Eukaryota</taxon>
        <taxon>Metazoa</taxon>
        <taxon>Spiralia</taxon>
        <taxon>Lophotrochozoa</taxon>
        <taxon>Annelida</taxon>
        <taxon>Polychaeta</taxon>
        <taxon>Sedentaria</taxon>
        <taxon>Canalipalpata</taxon>
        <taxon>Sabellida</taxon>
        <taxon>Siboglinidae</taxon>
        <taxon>Ridgeia</taxon>
    </lineage>
</organism>
<evidence type="ECO:0000313" key="1">
    <source>
        <dbReference type="EMBL" id="KAK2186056.1"/>
    </source>
</evidence>
<comment type="caution">
    <text evidence="1">The sequence shown here is derived from an EMBL/GenBank/DDBJ whole genome shotgun (WGS) entry which is preliminary data.</text>
</comment>
<protein>
    <submittedName>
        <fullName evidence="1">Uncharacterized protein</fullName>
    </submittedName>
</protein>
<gene>
    <name evidence="1" type="ORF">NP493_204g05000</name>
</gene>
<name>A0AAD9P131_RIDPI</name>
<proteinExistence type="predicted"/>